<proteinExistence type="inferred from homology"/>
<evidence type="ECO:0000256" key="1">
    <source>
        <dbReference type="ARBA" id="ARBA00004651"/>
    </source>
</evidence>
<evidence type="ECO:0000313" key="9">
    <source>
        <dbReference type="Proteomes" id="UP001580346"/>
    </source>
</evidence>
<feature type="transmembrane region" description="Helical" evidence="7">
    <location>
        <begin position="48"/>
        <end position="68"/>
    </location>
</feature>
<evidence type="ECO:0000256" key="2">
    <source>
        <dbReference type="ARBA" id="ARBA00006679"/>
    </source>
</evidence>
<sequence>MMNQTMTSIGLLLVRWMTGIIFIVHGAQKFQGLGGTTGFFQSLGLPGFLAPVVASVELVGGILLILGLGTRFAGAALTVNMIGVLLTAKFGQGYMAIEFDLIVLFAALQQVFTGAGAYSVDAAIARKRSGSSRTQTV</sequence>
<name>A0ABV5ARL1_9BACL</name>
<evidence type="ECO:0000256" key="3">
    <source>
        <dbReference type="ARBA" id="ARBA00022475"/>
    </source>
</evidence>
<keyword evidence="9" id="KW-1185">Reference proteome</keyword>
<evidence type="ECO:0000256" key="6">
    <source>
        <dbReference type="ARBA" id="ARBA00023136"/>
    </source>
</evidence>
<protein>
    <submittedName>
        <fullName evidence="8">DoxX family protein</fullName>
    </submittedName>
</protein>
<keyword evidence="6 7" id="KW-0472">Membrane</keyword>
<dbReference type="Pfam" id="PF07681">
    <property type="entry name" value="DoxX"/>
    <property type="match status" value="1"/>
</dbReference>
<dbReference type="PANTHER" id="PTHR33452">
    <property type="entry name" value="OXIDOREDUCTASE CATD-RELATED"/>
    <property type="match status" value="1"/>
</dbReference>
<feature type="transmembrane region" description="Helical" evidence="7">
    <location>
        <begin position="75"/>
        <end position="95"/>
    </location>
</feature>
<feature type="transmembrane region" description="Helical" evidence="7">
    <location>
        <begin position="101"/>
        <end position="124"/>
    </location>
</feature>
<organism evidence="8 9">
    <name type="scientific">Paenibacillus enshidis</name>
    <dbReference type="NCBI Taxonomy" id="1458439"/>
    <lineage>
        <taxon>Bacteria</taxon>
        <taxon>Bacillati</taxon>
        <taxon>Bacillota</taxon>
        <taxon>Bacilli</taxon>
        <taxon>Bacillales</taxon>
        <taxon>Paenibacillaceae</taxon>
        <taxon>Paenibacillus</taxon>
    </lineage>
</organism>
<evidence type="ECO:0000256" key="7">
    <source>
        <dbReference type="SAM" id="Phobius"/>
    </source>
</evidence>
<evidence type="ECO:0000313" key="8">
    <source>
        <dbReference type="EMBL" id="MFB5266836.1"/>
    </source>
</evidence>
<evidence type="ECO:0000256" key="4">
    <source>
        <dbReference type="ARBA" id="ARBA00022692"/>
    </source>
</evidence>
<dbReference type="InterPro" id="IPR032808">
    <property type="entry name" value="DoxX"/>
</dbReference>
<gene>
    <name evidence="8" type="ORF">ACE41H_08550</name>
</gene>
<keyword evidence="5 7" id="KW-1133">Transmembrane helix</keyword>
<keyword evidence="4 7" id="KW-0812">Transmembrane</keyword>
<comment type="similarity">
    <text evidence="2">Belongs to the DoxX family.</text>
</comment>
<comment type="subcellular location">
    <subcellularLocation>
        <location evidence="1">Cell membrane</location>
        <topology evidence="1">Multi-pass membrane protein</topology>
    </subcellularLocation>
</comment>
<evidence type="ECO:0000256" key="5">
    <source>
        <dbReference type="ARBA" id="ARBA00022989"/>
    </source>
</evidence>
<dbReference type="PANTHER" id="PTHR33452:SF1">
    <property type="entry name" value="INNER MEMBRANE PROTEIN YPHA-RELATED"/>
    <property type="match status" value="1"/>
</dbReference>
<dbReference type="InterPro" id="IPR051907">
    <property type="entry name" value="DoxX-like_oxidoreductase"/>
</dbReference>
<dbReference type="Proteomes" id="UP001580346">
    <property type="component" value="Unassembled WGS sequence"/>
</dbReference>
<dbReference type="RefSeq" id="WP_375354732.1">
    <property type="nucleotide sequence ID" value="NZ_JBHHMI010000005.1"/>
</dbReference>
<reference evidence="8 9" key="1">
    <citation type="submission" date="2024-09" db="EMBL/GenBank/DDBJ databases">
        <title>Paenibacillus zeirhizospherea sp. nov., isolated from surface of the maize (Zea mays) roots in a horticulture field, Hungary.</title>
        <authorList>
            <person name="Marton D."/>
            <person name="Farkas M."/>
            <person name="Bedics A."/>
            <person name="Toth E."/>
            <person name="Tancsics A."/>
            <person name="Boka K."/>
            <person name="Maroti G."/>
            <person name="Kriszt B."/>
            <person name="Cserhati M."/>
        </authorList>
    </citation>
    <scope>NUCLEOTIDE SEQUENCE [LARGE SCALE GENOMIC DNA]</scope>
    <source>
        <strain evidence="8 9">KCTC 33519</strain>
    </source>
</reference>
<comment type="caution">
    <text evidence="8">The sequence shown here is derived from an EMBL/GenBank/DDBJ whole genome shotgun (WGS) entry which is preliminary data.</text>
</comment>
<dbReference type="EMBL" id="JBHHMI010000005">
    <property type="protein sequence ID" value="MFB5266836.1"/>
    <property type="molecule type" value="Genomic_DNA"/>
</dbReference>
<accession>A0ABV5ARL1</accession>
<feature type="transmembrane region" description="Helical" evidence="7">
    <location>
        <begin position="12"/>
        <end position="28"/>
    </location>
</feature>
<keyword evidence="3" id="KW-1003">Cell membrane</keyword>